<dbReference type="PANTHER" id="PTHR11761:SF3">
    <property type="entry name" value="LARGE RIBOSOMAL SUBUNIT PROTEIN UL14M"/>
    <property type="match status" value="1"/>
</dbReference>
<comment type="caution">
    <text evidence="6">The sequence shown here is derived from an EMBL/GenBank/DDBJ whole genome shotgun (WGS) entry which is preliminary data.</text>
</comment>
<comment type="subunit">
    <text evidence="3">Part of the 50S ribosomal subunit. Forms a cluster with proteins L3 and L19. In the 70S ribosome, L14 and L19 interact and together make contacts with the 16S rRNA in bridges B5 and B8.</text>
</comment>
<comment type="function">
    <text evidence="3 5">Binds to 23S rRNA. Forms part of two intersubunit bridges in the 70S ribosome.</text>
</comment>
<dbReference type="InterPro" id="IPR036853">
    <property type="entry name" value="Ribosomal_uL14_sf"/>
</dbReference>
<dbReference type="InterPro" id="IPR000218">
    <property type="entry name" value="Ribosomal_uL14"/>
</dbReference>
<dbReference type="Gene3D" id="2.40.150.20">
    <property type="entry name" value="Ribosomal protein L14"/>
    <property type="match status" value="1"/>
</dbReference>
<dbReference type="NCBIfam" id="TIGR01067">
    <property type="entry name" value="rplN_bact"/>
    <property type="match status" value="1"/>
</dbReference>
<evidence type="ECO:0000256" key="1">
    <source>
        <dbReference type="ARBA" id="ARBA00022980"/>
    </source>
</evidence>
<organism evidence="6 7">
    <name type="scientific">Oceanipulchritudo coccoides</name>
    <dbReference type="NCBI Taxonomy" id="2706888"/>
    <lineage>
        <taxon>Bacteria</taxon>
        <taxon>Pseudomonadati</taxon>
        <taxon>Verrucomicrobiota</taxon>
        <taxon>Opitutia</taxon>
        <taxon>Puniceicoccales</taxon>
        <taxon>Oceanipulchritudinaceae</taxon>
        <taxon>Oceanipulchritudo</taxon>
    </lineage>
</organism>
<comment type="similarity">
    <text evidence="3 4">Belongs to the universal ribosomal protein uL14 family.</text>
</comment>
<name>A0A6B2M1Q4_9BACT</name>
<dbReference type="PANTHER" id="PTHR11761">
    <property type="entry name" value="50S/60S RIBOSOMAL PROTEIN L14/L23"/>
    <property type="match status" value="1"/>
</dbReference>
<dbReference type="Proteomes" id="UP000478417">
    <property type="component" value="Unassembled WGS sequence"/>
</dbReference>
<evidence type="ECO:0000313" key="7">
    <source>
        <dbReference type="Proteomes" id="UP000478417"/>
    </source>
</evidence>
<dbReference type="GO" id="GO:0003735">
    <property type="term" value="F:structural constituent of ribosome"/>
    <property type="evidence" value="ECO:0007669"/>
    <property type="project" value="InterPro"/>
</dbReference>
<dbReference type="Pfam" id="PF00238">
    <property type="entry name" value="Ribosomal_L14"/>
    <property type="match status" value="1"/>
</dbReference>
<dbReference type="InterPro" id="IPR019972">
    <property type="entry name" value="Ribosomal_uL14_CS"/>
</dbReference>
<dbReference type="EMBL" id="JAAGNX010000002">
    <property type="protein sequence ID" value="NDV62653.1"/>
    <property type="molecule type" value="Genomic_DNA"/>
</dbReference>
<dbReference type="GO" id="GO:0022625">
    <property type="term" value="C:cytosolic large ribosomal subunit"/>
    <property type="evidence" value="ECO:0007669"/>
    <property type="project" value="TreeGrafter"/>
</dbReference>
<keyword evidence="2 3" id="KW-0687">Ribonucleoprotein</keyword>
<dbReference type="CDD" id="cd00337">
    <property type="entry name" value="Ribosomal_uL14"/>
    <property type="match status" value="1"/>
</dbReference>
<dbReference type="InterPro" id="IPR005745">
    <property type="entry name" value="Ribosomal_uL14_bac-type"/>
</dbReference>
<dbReference type="SMART" id="SM01374">
    <property type="entry name" value="Ribosomal_L14"/>
    <property type="match status" value="1"/>
</dbReference>
<dbReference type="HAMAP" id="MF_01367">
    <property type="entry name" value="Ribosomal_uL14"/>
    <property type="match status" value="1"/>
</dbReference>
<dbReference type="GO" id="GO:0070180">
    <property type="term" value="F:large ribosomal subunit rRNA binding"/>
    <property type="evidence" value="ECO:0007669"/>
    <property type="project" value="TreeGrafter"/>
</dbReference>
<evidence type="ECO:0000313" key="6">
    <source>
        <dbReference type="EMBL" id="NDV62653.1"/>
    </source>
</evidence>
<keyword evidence="1 3" id="KW-0689">Ribosomal protein</keyword>
<sequence>MIQMLSAVKVADNTGAKTAKMIRRLGQLKKTAGVGDEIVVHIRESSPDATVKKGTVCRAVIVRTRAPIRRKDGSYLRFDSNAVVLITPEGQPRGSRVYGPIARELRQKKYMKIISLAPEVL</sequence>
<evidence type="ECO:0000256" key="4">
    <source>
        <dbReference type="RuleBase" id="RU003949"/>
    </source>
</evidence>
<reference evidence="6 7" key="1">
    <citation type="submission" date="2020-02" db="EMBL/GenBank/DDBJ databases">
        <title>Albibacoteraceae fam. nov., the first described family within the subdivision 4 Verrucomicrobia.</title>
        <authorList>
            <person name="Xi F."/>
        </authorList>
    </citation>
    <scope>NUCLEOTIDE SEQUENCE [LARGE SCALE GENOMIC DNA]</scope>
    <source>
        <strain evidence="6 7">CK1056</strain>
    </source>
</reference>
<accession>A0A6B2M1Q4</accession>
<keyword evidence="3 5" id="KW-0699">rRNA-binding</keyword>
<dbReference type="PROSITE" id="PS00049">
    <property type="entry name" value="RIBOSOMAL_L14"/>
    <property type="match status" value="1"/>
</dbReference>
<dbReference type="AlphaFoldDB" id="A0A6B2M1Q4"/>
<dbReference type="GO" id="GO:0006412">
    <property type="term" value="P:translation"/>
    <property type="evidence" value="ECO:0007669"/>
    <property type="project" value="UniProtKB-UniRule"/>
</dbReference>
<dbReference type="RefSeq" id="WP_163964901.1">
    <property type="nucleotide sequence ID" value="NZ_JAAGNX010000002.1"/>
</dbReference>
<keyword evidence="3 5" id="KW-0694">RNA-binding</keyword>
<evidence type="ECO:0000256" key="3">
    <source>
        <dbReference type="HAMAP-Rule" id="MF_01367"/>
    </source>
</evidence>
<proteinExistence type="inferred from homology"/>
<evidence type="ECO:0000256" key="5">
    <source>
        <dbReference type="RuleBase" id="RU003950"/>
    </source>
</evidence>
<gene>
    <name evidence="3 6" type="primary">rplN</name>
    <name evidence="6" type="ORF">G0Q06_09345</name>
</gene>
<dbReference type="SUPFAM" id="SSF50193">
    <property type="entry name" value="Ribosomal protein L14"/>
    <property type="match status" value="1"/>
</dbReference>
<protein>
    <recommendedName>
        <fullName evidence="3">Large ribosomal subunit protein uL14</fullName>
    </recommendedName>
</protein>
<keyword evidence="7" id="KW-1185">Reference proteome</keyword>
<evidence type="ECO:0000256" key="2">
    <source>
        <dbReference type="ARBA" id="ARBA00023274"/>
    </source>
</evidence>